<dbReference type="InterPro" id="IPR013320">
    <property type="entry name" value="ConA-like_dom_sf"/>
</dbReference>
<feature type="domain" description="GH16" evidence="4">
    <location>
        <begin position="38"/>
        <end position="271"/>
    </location>
</feature>
<dbReference type="GO" id="GO:0005975">
    <property type="term" value="P:carbohydrate metabolic process"/>
    <property type="evidence" value="ECO:0007669"/>
    <property type="project" value="InterPro"/>
</dbReference>
<evidence type="ECO:0000313" key="5">
    <source>
        <dbReference type="EMBL" id="SCY28406.1"/>
    </source>
</evidence>
<dbReference type="GO" id="GO:0004553">
    <property type="term" value="F:hydrolase activity, hydrolyzing O-glycosyl compounds"/>
    <property type="evidence" value="ECO:0007669"/>
    <property type="project" value="InterPro"/>
</dbReference>
<dbReference type="Pfam" id="PF00722">
    <property type="entry name" value="Glyco_hydro_16"/>
    <property type="match status" value="1"/>
</dbReference>
<comment type="similarity">
    <text evidence="1">Belongs to the glycosyl hydrolase 16 family.</text>
</comment>
<dbReference type="Gene3D" id="2.60.120.200">
    <property type="match status" value="1"/>
</dbReference>
<dbReference type="STRING" id="490189.SAMN02927903_01113"/>
<protein>
    <submittedName>
        <fullName evidence="5">Por secretion system C-terminal sorting domain-containing protein</fullName>
    </submittedName>
</protein>
<dbReference type="PROSITE" id="PS50853">
    <property type="entry name" value="FN3"/>
    <property type="match status" value="1"/>
</dbReference>
<feature type="domain" description="Fibronectin type-III" evidence="3">
    <location>
        <begin position="275"/>
        <end position="366"/>
    </location>
</feature>
<dbReference type="PANTHER" id="PTHR10963">
    <property type="entry name" value="GLYCOSYL HYDROLASE-RELATED"/>
    <property type="match status" value="1"/>
</dbReference>
<dbReference type="CDD" id="cd00063">
    <property type="entry name" value="FN3"/>
    <property type="match status" value="1"/>
</dbReference>
<dbReference type="SUPFAM" id="SSF49265">
    <property type="entry name" value="Fibronectin type III"/>
    <property type="match status" value="1"/>
</dbReference>
<dbReference type="InterPro" id="IPR003961">
    <property type="entry name" value="FN3_dom"/>
</dbReference>
<dbReference type="Pfam" id="PF00041">
    <property type="entry name" value="fn3"/>
    <property type="match status" value="1"/>
</dbReference>
<accession>A0A1G5EN65</accession>
<keyword evidence="6" id="KW-1185">Reference proteome</keyword>
<dbReference type="InterPro" id="IPR036116">
    <property type="entry name" value="FN3_sf"/>
</dbReference>
<dbReference type="PANTHER" id="PTHR10963:SF55">
    <property type="entry name" value="GLYCOSIDE HYDROLASE FAMILY 16 PROTEIN"/>
    <property type="match status" value="1"/>
</dbReference>
<dbReference type="SUPFAM" id="SSF49899">
    <property type="entry name" value="Concanavalin A-like lectins/glucanases"/>
    <property type="match status" value="1"/>
</dbReference>
<dbReference type="Pfam" id="PF18962">
    <property type="entry name" value="Por_Secre_tail"/>
    <property type="match status" value="1"/>
</dbReference>
<dbReference type="InterPro" id="IPR050546">
    <property type="entry name" value="Glycosyl_Hydrlase_16"/>
</dbReference>
<dbReference type="NCBIfam" id="TIGR04183">
    <property type="entry name" value="Por_Secre_tail"/>
    <property type="match status" value="1"/>
</dbReference>
<proteinExistence type="inferred from homology"/>
<dbReference type="InterPro" id="IPR013783">
    <property type="entry name" value="Ig-like_fold"/>
</dbReference>
<dbReference type="AlphaFoldDB" id="A0A1G5EN65"/>
<dbReference type="InterPro" id="IPR026444">
    <property type="entry name" value="Secre_tail"/>
</dbReference>
<evidence type="ECO:0000259" key="3">
    <source>
        <dbReference type="PROSITE" id="PS50853"/>
    </source>
</evidence>
<evidence type="ECO:0000259" key="4">
    <source>
        <dbReference type="PROSITE" id="PS51762"/>
    </source>
</evidence>
<dbReference type="InterPro" id="IPR000757">
    <property type="entry name" value="Beta-glucanase-like"/>
</dbReference>
<dbReference type="PROSITE" id="PS51762">
    <property type="entry name" value="GH16_2"/>
    <property type="match status" value="1"/>
</dbReference>
<dbReference type="Gene3D" id="2.60.40.10">
    <property type="entry name" value="Immunoglobulins"/>
    <property type="match status" value="1"/>
</dbReference>
<gene>
    <name evidence="5" type="ORF">SAMN02927903_01113</name>
</gene>
<evidence type="ECO:0000256" key="1">
    <source>
        <dbReference type="ARBA" id="ARBA00006865"/>
    </source>
</evidence>
<dbReference type="Proteomes" id="UP000199354">
    <property type="component" value="Unassembled WGS sequence"/>
</dbReference>
<dbReference type="EMBL" id="FMVF01000004">
    <property type="protein sequence ID" value="SCY28406.1"/>
    <property type="molecule type" value="Genomic_DNA"/>
</dbReference>
<evidence type="ECO:0000313" key="6">
    <source>
        <dbReference type="Proteomes" id="UP000199354"/>
    </source>
</evidence>
<evidence type="ECO:0000256" key="2">
    <source>
        <dbReference type="ARBA" id="ARBA00022729"/>
    </source>
</evidence>
<sequence>MAFLLLAPVCVAQDVVYNDLVWSDEFDADGAVNGSRWFHQTQLPNGNSWFNGEVQHYTNSTENAFVDDGILNIVAKKGNYTDQGVTKEYTSARLNAKFAFKYGRIDVRAKLPVTSGTWPAIWMLGKNVNEDGAYFDAEYGTTGWPACGEIDIMERGIFPWQPVDYVQSTIHTPAGHGGAAVHGGTMANNVQNEFHVYSMNWSPNQITFLLDGVAYYTYNPAVKTPNNWPFDLEQYLILNVAMGGISGGIPANFVQESMQVDYVRIYQNVVADTQVPTNFTASVSTVTSSSVALALDADDNSGTVVYNVAYEGNNIAFTRPAGAPQTVTIPNLSPDTHYVFTVTAMDLSGNEVMNNPIVLDATTLEQLGCAGTDTQALQGTFTLGYHYLFETFGTDIKITCELLDDRADVAAYLWRQNPFAETQMNLVAGQTFSQTLTGQTPGATINYAVKFAYAGGMSVTQYLSYVVGDDCALATENQSQEVPFSFVNPASGILRIESAQTIDHVAIYGLVGQRIMDRAHTNELNISSLSAGVYLLEVRSGNQRSVKKLIVK</sequence>
<name>A0A1G5EN65_9FLAO</name>
<reference evidence="5 6" key="1">
    <citation type="submission" date="2016-10" db="EMBL/GenBank/DDBJ databases">
        <authorList>
            <person name="de Groot N.N."/>
        </authorList>
    </citation>
    <scope>NUCLEOTIDE SEQUENCE [LARGE SCALE GENOMIC DNA]</scope>
    <source>
        <strain evidence="5 6">CGMCC 1.7031</strain>
    </source>
</reference>
<organism evidence="5 6">
    <name type="scientific">Flavobacterium caeni</name>
    <dbReference type="NCBI Taxonomy" id="490189"/>
    <lineage>
        <taxon>Bacteria</taxon>
        <taxon>Pseudomonadati</taxon>
        <taxon>Bacteroidota</taxon>
        <taxon>Flavobacteriia</taxon>
        <taxon>Flavobacteriales</taxon>
        <taxon>Flavobacteriaceae</taxon>
        <taxon>Flavobacterium</taxon>
    </lineage>
</organism>
<dbReference type="CDD" id="cd08023">
    <property type="entry name" value="GH16_laminarinase_like"/>
    <property type="match status" value="1"/>
</dbReference>
<keyword evidence="2" id="KW-0732">Signal</keyword>